<keyword evidence="4" id="KW-1185">Reference proteome</keyword>
<evidence type="ECO:0000313" key="1">
    <source>
        <dbReference type="EMBL" id="CAE6798956.1"/>
    </source>
</evidence>
<name>A0A1I7EPE4_9BURK</name>
<reference evidence="2 3" key="1">
    <citation type="submission" date="2016-10" db="EMBL/GenBank/DDBJ databases">
        <authorList>
            <person name="de Groot N.N."/>
        </authorList>
    </citation>
    <scope>NUCLEOTIDE SEQUENCE [LARGE SCALE GENOMIC DNA]</scope>
    <source>
        <strain evidence="2 3">LMG 27731</strain>
    </source>
</reference>
<dbReference type="AlphaFoldDB" id="A0A1I7EPE4"/>
<dbReference type="Proteomes" id="UP000674425">
    <property type="component" value="Unassembled WGS sequence"/>
</dbReference>
<dbReference type="EMBL" id="FPBH01000042">
    <property type="protein sequence ID" value="SFU25810.1"/>
    <property type="molecule type" value="Genomic_DNA"/>
</dbReference>
<dbReference type="OrthoDB" id="9099665at2"/>
<dbReference type="EMBL" id="CAJNAU010000052">
    <property type="protein sequence ID" value="CAE6798956.1"/>
    <property type="molecule type" value="Genomic_DNA"/>
</dbReference>
<organism evidence="2 3">
    <name type="scientific">Paraburkholderia aspalathi</name>
    <dbReference type="NCBI Taxonomy" id="1324617"/>
    <lineage>
        <taxon>Bacteria</taxon>
        <taxon>Pseudomonadati</taxon>
        <taxon>Pseudomonadota</taxon>
        <taxon>Betaproteobacteria</taxon>
        <taxon>Burkholderiales</taxon>
        <taxon>Burkholderiaceae</taxon>
        <taxon>Paraburkholderia</taxon>
    </lineage>
</organism>
<proteinExistence type="predicted"/>
<evidence type="ECO:0000313" key="3">
    <source>
        <dbReference type="Proteomes" id="UP000198844"/>
    </source>
</evidence>
<dbReference type="RefSeq" id="WP_093645872.1">
    <property type="nucleotide sequence ID" value="NZ_CAJNAU010000052.1"/>
</dbReference>
<sequence length="97" mass="10635">MLIAKVVIGVVALVDVTTAYADGFVVTRSLSNGREMRLVQHTDECNGGPGAFIYRSGKQIDQTCNVQLTAAGATVRLPPFEPRMFFPRDTLYQDSKL</sequence>
<evidence type="ECO:0000313" key="4">
    <source>
        <dbReference type="Proteomes" id="UP000674425"/>
    </source>
</evidence>
<dbReference type="Proteomes" id="UP000198844">
    <property type="component" value="Unassembled WGS sequence"/>
</dbReference>
<accession>A0A1I7EPE4</accession>
<protein>
    <submittedName>
        <fullName evidence="2">Uncharacterized protein</fullName>
    </submittedName>
</protein>
<evidence type="ECO:0000313" key="2">
    <source>
        <dbReference type="EMBL" id="SFU25810.1"/>
    </source>
</evidence>
<reference evidence="1 4" key="2">
    <citation type="submission" date="2021-02" db="EMBL/GenBank/DDBJ databases">
        <authorList>
            <person name="Vanwijnsberghe S."/>
        </authorList>
    </citation>
    <scope>NUCLEOTIDE SEQUENCE [LARGE SCALE GENOMIC DNA]</scope>
    <source>
        <strain evidence="1 4">R-69658</strain>
    </source>
</reference>
<gene>
    <name evidence="1" type="ORF">R69658_04873</name>
    <name evidence="2" type="ORF">SAMN05192563_10422</name>
</gene>